<dbReference type="PANTHER" id="PTHR10984">
    <property type="entry name" value="ENDOPLASMIC RETICULUM-GOLGI INTERMEDIATE COMPARTMENT PROTEIN"/>
    <property type="match status" value="1"/>
</dbReference>
<proteinExistence type="predicted"/>
<evidence type="ECO:0000256" key="4">
    <source>
        <dbReference type="ARBA" id="ARBA00023136"/>
    </source>
</evidence>
<keyword evidence="3 6" id="KW-1133">Transmembrane helix</keyword>
<dbReference type="InterPro" id="IPR012936">
    <property type="entry name" value="Erv_C"/>
</dbReference>
<evidence type="ECO:0000313" key="10">
    <source>
        <dbReference type="Proteomes" id="UP000076532"/>
    </source>
</evidence>
<dbReference type="AlphaFoldDB" id="A0A165ZDI4"/>
<evidence type="ECO:0000313" key="9">
    <source>
        <dbReference type="EMBL" id="KZP10471.1"/>
    </source>
</evidence>
<evidence type="ECO:0000256" key="1">
    <source>
        <dbReference type="ARBA" id="ARBA00004370"/>
    </source>
</evidence>
<dbReference type="Proteomes" id="UP000076532">
    <property type="component" value="Unassembled WGS sequence"/>
</dbReference>
<dbReference type="InterPro" id="IPR039542">
    <property type="entry name" value="Erv_N"/>
</dbReference>
<evidence type="ECO:0000256" key="5">
    <source>
        <dbReference type="SAM" id="MobiDB-lite"/>
    </source>
</evidence>
<evidence type="ECO:0000256" key="3">
    <source>
        <dbReference type="ARBA" id="ARBA00022989"/>
    </source>
</evidence>
<protein>
    <submittedName>
        <fullName evidence="9">Endoplasmic reticulum-golgi intermediate compartment protein 2</fullName>
    </submittedName>
</protein>
<keyword evidence="4 6" id="KW-0472">Membrane</keyword>
<dbReference type="OrthoDB" id="5541786at2759"/>
<dbReference type="GO" id="GO:0006888">
    <property type="term" value="P:endoplasmic reticulum to Golgi vesicle-mediated transport"/>
    <property type="evidence" value="ECO:0007669"/>
    <property type="project" value="TreeGrafter"/>
</dbReference>
<comment type="subcellular location">
    <subcellularLocation>
        <location evidence="1">Membrane</location>
    </subcellularLocation>
</comment>
<gene>
    <name evidence="9" type="ORF">FIBSPDRAFT_758239</name>
</gene>
<reference evidence="9 10" key="1">
    <citation type="journal article" date="2016" name="Mol. Biol. Evol.">
        <title>Comparative Genomics of Early-Diverging Mushroom-Forming Fungi Provides Insights into the Origins of Lignocellulose Decay Capabilities.</title>
        <authorList>
            <person name="Nagy L.G."/>
            <person name="Riley R."/>
            <person name="Tritt A."/>
            <person name="Adam C."/>
            <person name="Daum C."/>
            <person name="Floudas D."/>
            <person name="Sun H."/>
            <person name="Yadav J.S."/>
            <person name="Pangilinan J."/>
            <person name="Larsson K.H."/>
            <person name="Matsuura K."/>
            <person name="Barry K."/>
            <person name="Labutti K."/>
            <person name="Kuo R."/>
            <person name="Ohm R.A."/>
            <person name="Bhattacharya S.S."/>
            <person name="Shirouzu T."/>
            <person name="Yoshinaga Y."/>
            <person name="Martin F.M."/>
            <person name="Grigoriev I.V."/>
            <person name="Hibbett D.S."/>
        </authorList>
    </citation>
    <scope>NUCLEOTIDE SEQUENCE [LARGE SCALE GENOMIC DNA]</scope>
    <source>
        <strain evidence="9 10">CBS 109695</strain>
    </source>
</reference>
<evidence type="ECO:0000256" key="6">
    <source>
        <dbReference type="SAM" id="Phobius"/>
    </source>
</evidence>
<keyword evidence="2 6" id="KW-0812">Transmembrane</keyword>
<feature type="domain" description="Endoplasmic reticulum vesicle transporter N-terminal" evidence="8">
    <location>
        <begin position="21"/>
        <end position="108"/>
    </location>
</feature>
<dbReference type="Pfam" id="PF07970">
    <property type="entry name" value="COPIIcoated_ERV"/>
    <property type="match status" value="1"/>
</dbReference>
<accession>A0A165ZDI4</accession>
<feature type="transmembrane region" description="Helical" evidence="6">
    <location>
        <begin position="43"/>
        <end position="67"/>
    </location>
</feature>
<dbReference type="GO" id="GO:0000139">
    <property type="term" value="C:Golgi membrane"/>
    <property type="evidence" value="ECO:0007669"/>
    <property type="project" value="TreeGrafter"/>
</dbReference>
<dbReference type="Pfam" id="PF13850">
    <property type="entry name" value="ERGIC_N"/>
    <property type="match status" value="1"/>
</dbReference>
<sequence length="536" mass="57725">MDDSDGSSILEKLDSVVPEQLQKFDAFPKLPATYKQRSESRGFLTLFVGLLTFLLILNDIGEFIWGWPDYEFSVDATKDSYMNVNVDLVVNMPCQFLSVDLRDAVGDRLYLSKGFRRDGSSFDHSQATSLKEHAAALSARQAISQSRKSRGFFGGVFGGAKTPAYRPTYNSKPDSTSCRIYGSLEVKKVTANLHVTTSGHGYASHQHVDHTQMNLSHIINEFSFGPYFPDITQPLDYSYEIATDGFVAYQYYMHVVPTTYIAPRSAPLHTNQYSVTHYVKQLEVHGRPAPGIFFKFDLDPMRLIIHQRTTTLTQLLIRCVGVIGGIFVCMGYAIRITSRAVDVVSADPNDGTIAAEASGVRPGGLRAKWGGSQIHARKTSAARVVRQGNGWTVEGADSQYPSSPAGSSYMGTPSPYGSPYVSSPGLPNASPYLASPGLPAVYESTPSSPNPAVGLGLGSPSVYSPAANGNGYSSRPTSLYGMPPRTPSGGSAYFPPTPNPGNGNGSGFPQGHTNGSSPGSISAPPQRVRKDSGKDD</sequence>
<evidence type="ECO:0000256" key="2">
    <source>
        <dbReference type="ARBA" id="ARBA00022692"/>
    </source>
</evidence>
<keyword evidence="10" id="KW-1185">Reference proteome</keyword>
<name>A0A165ZDI4_9AGAM</name>
<dbReference type="PANTHER" id="PTHR10984:SF81">
    <property type="entry name" value="ER-DERIVED VESICLES PROTEIN ERV41"/>
    <property type="match status" value="1"/>
</dbReference>
<evidence type="ECO:0000259" key="7">
    <source>
        <dbReference type="Pfam" id="PF07970"/>
    </source>
</evidence>
<feature type="domain" description="Endoplasmic reticulum vesicle transporter C-terminal" evidence="7">
    <location>
        <begin position="174"/>
        <end position="331"/>
    </location>
</feature>
<dbReference type="EMBL" id="KV417679">
    <property type="protein sequence ID" value="KZP10471.1"/>
    <property type="molecule type" value="Genomic_DNA"/>
</dbReference>
<dbReference type="GO" id="GO:0006890">
    <property type="term" value="P:retrograde vesicle-mediated transport, Golgi to endoplasmic reticulum"/>
    <property type="evidence" value="ECO:0007669"/>
    <property type="project" value="TreeGrafter"/>
</dbReference>
<dbReference type="STRING" id="436010.A0A165ZDI4"/>
<dbReference type="GO" id="GO:0030134">
    <property type="term" value="C:COPII-coated ER to Golgi transport vesicle"/>
    <property type="evidence" value="ECO:0007669"/>
    <property type="project" value="TreeGrafter"/>
</dbReference>
<dbReference type="GO" id="GO:0005789">
    <property type="term" value="C:endoplasmic reticulum membrane"/>
    <property type="evidence" value="ECO:0007669"/>
    <property type="project" value="TreeGrafter"/>
</dbReference>
<dbReference type="InterPro" id="IPR045888">
    <property type="entry name" value="Erv"/>
</dbReference>
<evidence type="ECO:0000259" key="8">
    <source>
        <dbReference type="Pfam" id="PF13850"/>
    </source>
</evidence>
<organism evidence="9 10">
    <name type="scientific">Athelia psychrophila</name>
    <dbReference type="NCBI Taxonomy" id="1759441"/>
    <lineage>
        <taxon>Eukaryota</taxon>
        <taxon>Fungi</taxon>
        <taxon>Dikarya</taxon>
        <taxon>Basidiomycota</taxon>
        <taxon>Agaricomycotina</taxon>
        <taxon>Agaricomycetes</taxon>
        <taxon>Agaricomycetidae</taxon>
        <taxon>Atheliales</taxon>
        <taxon>Atheliaceae</taxon>
        <taxon>Athelia</taxon>
    </lineage>
</organism>
<feature type="region of interest" description="Disordered" evidence="5">
    <location>
        <begin position="468"/>
        <end position="536"/>
    </location>
</feature>